<dbReference type="AlphaFoldDB" id="A0AA39VVY6"/>
<dbReference type="Proteomes" id="UP001168877">
    <property type="component" value="Unassembled WGS sequence"/>
</dbReference>
<keyword evidence="2" id="KW-1185">Reference proteome</keyword>
<dbReference type="EMBL" id="JAUESC010000028">
    <property type="protein sequence ID" value="KAK0594535.1"/>
    <property type="molecule type" value="Genomic_DNA"/>
</dbReference>
<evidence type="ECO:0000313" key="2">
    <source>
        <dbReference type="Proteomes" id="UP001168877"/>
    </source>
</evidence>
<gene>
    <name evidence="1" type="ORF">LWI29_008875</name>
</gene>
<proteinExistence type="predicted"/>
<evidence type="ECO:0000313" key="1">
    <source>
        <dbReference type="EMBL" id="KAK0594535.1"/>
    </source>
</evidence>
<accession>A0AA39VVY6</accession>
<sequence length="181" mass="20799">MGLKHAKFDRFDNLRGVLVCDLAGWIAKWMFLPWSWVRWTGEDCSVDWWVPFRKKSPPRMVQSTSLIRFGWPPVRCGRPEVEITKVIEKGAALGVNFRNLREVNEAGWSVPDEEEEIERLRAEWNLEEEITKAEPILGRITGVTSGPGLYLTGSVTSLTVLHTWWPRCLGLAKLAKPKRKK</sequence>
<protein>
    <submittedName>
        <fullName evidence="1">Uncharacterized protein</fullName>
    </submittedName>
</protein>
<reference evidence="1" key="2">
    <citation type="submission" date="2023-06" db="EMBL/GenBank/DDBJ databases">
        <authorList>
            <person name="Swenson N.G."/>
            <person name="Wegrzyn J.L."/>
            <person name="Mcevoy S.L."/>
        </authorList>
    </citation>
    <scope>NUCLEOTIDE SEQUENCE</scope>
    <source>
        <strain evidence="1">NS2018</strain>
        <tissue evidence="1">Leaf</tissue>
    </source>
</reference>
<comment type="caution">
    <text evidence="1">The sequence shown here is derived from an EMBL/GenBank/DDBJ whole genome shotgun (WGS) entry which is preliminary data.</text>
</comment>
<reference evidence="1" key="1">
    <citation type="journal article" date="2022" name="Plant J.">
        <title>Strategies of tolerance reflected in two North American maple genomes.</title>
        <authorList>
            <person name="McEvoy S.L."/>
            <person name="Sezen U.U."/>
            <person name="Trouern-Trend A."/>
            <person name="McMahon S.M."/>
            <person name="Schaberg P.G."/>
            <person name="Yang J."/>
            <person name="Wegrzyn J.L."/>
            <person name="Swenson N.G."/>
        </authorList>
    </citation>
    <scope>NUCLEOTIDE SEQUENCE</scope>
    <source>
        <strain evidence="1">NS2018</strain>
    </source>
</reference>
<organism evidence="1 2">
    <name type="scientific">Acer saccharum</name>
    <name type="common">Sugar maple</name>
    <dbReference type="NCBI Taxonomy" id="4024"/>
    <lineage>
        <taxon>Eukaryota</taxon>
        <taxon>Viridiplantae</taxon>
        <taxon>Streptophyta</taxon>
        <taxon>Embryophyta</taxon>
        <taxon>Tracheophyta</taxon>
        <taxon>Spermatophyta</taxon>
        <taxon>Magnoliopsida</taxon>
        <taxon>eudicotyledons</taxon>
        <taxon>Gunneridae</taxon>
        <taxon>Pentapetalae</taxon>
        <taxon>rosids</taxon>
        <taxon>malvids</taxon>
        <taxon>Sapindales</taxon>
        <taxon>Sapindaceae</taxon>
        <taxon>Hippocastanoideae</taxon>
        <taxon>Acereae</taxon>
        <taxon>Acer</taxon>
    </lineage>
</organism>
<name>A0AA39VVY6_ACESA</name>